<dbReference type="EMBL" id="JAFMOY010000117">
    <property type="protein sequence ID" value="MBU9844794.1"/>
    <property type="molecule type" value="Genomic_DNA"/>
</dbReference>
<proteinExistence type="predicted"/>
<gene>
    <name evidence="1" type="ORF">J1784_07200</name>
</gene>
<dbReference type="Pfam" id="PF11140">
    <property type="entry name" value="DUF2913"/>
    <property type="match status" value="1"/>
</dbReference>
<name>A0ABS6LCY5_9GAMM</name>
<reference evidence="1 2" key="1">
    <citation type="submission" date="2021-03" db="EMBL/GenBank/DDBJ databases">
        <title>Five novel Rahnella species.</title>
        <authorList>
            <person name="Brady C."/>
            <person name="Asselin J."/>
            <person name="Beer S."/>
            <person name="Bruberg M.B."/>
            <person name="Crampton B."/>
            <person name="Venter S."/>
            <person name="Arnold D."/>
            <person name="Denman S."/>
        </authorList>
    </citation>
    <scope>NUCLEOTIDE SEQUENCE [LARGE SCALE GENOMIC DNA]</scope>
    <source>
        <strain evidence="1 2">FRB 231</strain>
    </source>
</reference>
<comment type="caution">
    <text evidence="1">The sequence shown here is derived from an EMBL/GenBank/DDBJ whole genome shotgun (WGS) entry which is preliminary data.</text>
</comment>
<evidence type="ECO:0000313" key="1">
    <source>
        <dbReference type="EMBL" id="MBU9844794.1"/>
    </source>
</evidence>
<accession>A0ABS6LCY5</accession>
<evidence type="ECO:0000313" key="2">
    <source>
        <dbReference type="Proteomes" id="UP000739284"/>
    </source>
</evidence>
<sequence length="198" mass="22320">MTVGYETRPTADLAHLAWCALIAVKLAQQQGKAQSELEQHLFIMKWLTTAQKRRLLPKSVAADISWLLSQGKRYGFGANLLKKLDYIYRSSIGALADQSALFRFTFFIETLKTMGWTDYLLPPKDWESGWTSSDTAKAVYTPKAQLHPAFDDTGKLIQPLSIRFTGDVSGVFALMEQCHLSFAPQEKHEGFSEFILPL</sequence>
<dbReference type="InterPro" id="IPR021316">
    <property type="entry name" value="DUF2913"/>
</dbReference>
<protein>
    <submittedName>
        <fullName evidence="1">DUF2913 family protein</fullName>
    </submittedName>
</protein>
<keyword evidence="2" id="KW-1185">Reference proteome</keyword>
<dbReference type="Proteomes" id="UP000739284">
    <property type="component" value="Unassembled WGS sequence"/>
</dbReference>
<organism evidence="1 2">
    <name type="scientific">Rahnella ecdela</name>
    <dbReference type="NCBI Taxonomy" id="2816250"/>
    <lineage>
        <taxon>Bacteria</taxon>
        <taxon>Pseudomonadati</taxon>
        <taxon>Pseudomonadota</taxon>
        <taxon>Gammaproteobacteria</taxon>
        <taxon>Enterobacterales</taxon>
        <taxon>Yersiniaceae</taxon>
        <taxon>Rahnella</taxon>
    </lineage>
</organism>
<dbReference type="RefSeq" id="WP_217148608.1">
    <property type="nucleotide sequence ID" value="NZ_JAFMOY010000117.1"/>
</dbReference>